<keyword evidence="2" id="KW-1185">Reference proteome</keyword>
<comment type="caution">
    <text evidence="1">The sequence shown here is derived from an EMBL/GenBank/DDBJ whole genome shotgun (WGS) entry which is preliminary data.</text>
</comment>
<organism evidence="1 2">
    <name type="scientific">Paramecium octaurelia</name>
    <dbReference type="NCBI Taxonomy" id="43137"/>
    <lineage>
        <taxon>Eukaryota</taxon>
        <taxon>Sar</taxon>
        <taxon>Alveolata</taxon>
        <taxon>Ciliophora</taxon>
        <taxon>Intramacronucleata</taxon>
        <taxon>Oligohymenophorea</taxon>
        <taxon>Peniculida</taxon>
        <taxon>Parameciidae</taxon>
        <taxon>Paramecium</taxon>
    </lineage>
</organism>
<evidence type="ECO:0000313" key="2">
    <source>
        <dbReference type="Proteomes" id="UP000683925"/>
    </source>
</evidence>
<proteinExistence type="predicted"/>
<sequence length="197" mass="23247">MNRRIQYISVLKVYSIKSQIQYFQSELEERRRNENYEQNIKEFGHFDYQIQKLICRLDLANLLEVRAYCNPPLIVLYIFEYLMILLNIKPKDPKDVFKSIKVMLSNPVELVCRLEQMKISDIKQSQLQKLTPILQIPVELAQNLARASGIICEIIQLIVKAHNSCQFTIQLFMIEEKITKNIYKLGHLNKIFGLNNN</sequence>
<dbReference type="EMBL" id="CAJJDP010000117">
    <property type="protein sequence ID" value="CAD8198455.1"/>
    <property type="molecule type" value="Genomic_DNA"/>
</dbReference>
<gene>
    <name evidence="1" type="ORF">POCTA_138.1.T1170012</name>
</gene>
<protein>
    <submittedName>
        <fullName evidence="1">Uncharacterized protein</fullName>
    </submittedName>
</protein>
<reference evidence="1" key="1">
    <citation type="submission" date="2021-01" db="EMBL/GenBank/DDBJ databases">
        <authorList>
            <consortium name="Genoscope - CEA"/>
            <person name="William W."/>
        </authorList>
    </citation>
    <scope>NUCLEOTIDE SEQUENCE</scope>
</reference>
<name>A0A8S1XBY6_PAROT</name>
<dbReference type="AlphaFoldDB" id="A0A8S1XBY6"/>
<accession>A0A8S1XBY6</accession>
<evidence type="ECO:0000313" key="1">
    <source>
        <dbReference type="EMBL" id="CAD8198455.1"/>
    </source>
</evidence>
<dbReference type="Proteomes" id="UP000683925">
    <property type="component" value="Unassembled WGS sequence"/>
</dbReference>